<comment type="caution">
    <text evidence="1">The sequence shown here is derived from an EMBL/GenBank/DDBJ whole genome shotgun (WGS) entry which is preliminary data.</text>
</comment>
<protein>
    <submittedName>
        <fullName evidence="1">Uncharacterized protein</fullName>
    </submittedName>
</protein>
<name>A0ABQ3SMS5_9ACTN</name>
<proteinExistence type="predicted"/>
<sequence>MAIAPAVTARLPHTFMSILQESLLRGLLPAEPGADSPGRACTIAARSLHGRGRRLGRASLTRQDPEETAWGLSL</sequence>
<accession>A0ABQ3SMS5</accession>
<gene>
    <name evidence="1" type="ORF">Snoj_33520</name>
</gene>
<keyword evidence="2" id="KW-1185">Reference proteome</keyword>
<evidence type="ECO:0000313" key="1">
    <source>
        <dbReference type="EMBL" id="GHI69434.1"/>
    </source>
</evidence>
<reference evidence="2" key="1">
    <citation type="submission" date="2023-07" db="EMBL/GenBank/DDBJ databases">
        <title>Whole genome shotgun sequence of Streptomyces nojiriensis NBRC 13794.</title>
        <authorList>
            <person name="Komaki H."/>
            <person name="Tamura T."/>
        </authorList>
    </citation>
    <scope>NUCLEOTIDE SEQUENCE [LARGE SCALE GENOMIC DNA]</scope>
    <source>
        <strain evidence="2">NBRC 13794</strain>
    </source>
</reference>
<dbReference type="Proteomes" id="UP000613974">
    <property type="component" value="Unassembled WGS sequence"/>
</dbReference>
<dbReference type="EMBL" id="BNEC01000005">
    <property type="protein sequence ID" value="GHI69434.1"/>
    <property type="molecule type" value="Genomic_DNA"/>
</dbReference>
<evidence type="ECO:0000313" key="2">
    <source>
        <dbReference type="Proteomes" id="UP000613974"/>
    </source>
</evidence>
<organism evidence="1 2">
    <name type="scientific">Streptomyces nojiriensis</name>
    <dbReference type="NCBI Taxonomy" id="66374"/>
    <lineage>
        <taxon>Bacteria</taxon>
        <taxon>Bacillati</taxon>
        <taxon>Actinomycetota</taxon>
        <taxon>Actinomycetes</taxon>
        <taxon>Kitasatosporales</taxon>
        <taxon>Streptomycetaceae</taxon>
        <taxon>Streptomyces</taxon>
    </lineage>
</organism>